<evidence type="ECO:0000313" key="2">
    <source>
        <dbReference type="Proteomes" id="UP001501563"/>
    </source>
</evidence>
<accession>A0ABP7JUF1</accession>
<sequence length="93" mass="10086">MSGPACEPLESLPPARRAIVGTLLGHGAERSEVEELLQSFEAELADWLRDQADEVGAASKSFSREFRDGMHFVANCLDLYDGRGVPPERGGRG</sequence>
<organism evidence="1 2">
    <name type="scientific">Streptomyces lannensis</name>
    <dbReference type="NCBI Taxonomy" id="766498"/>
    <lineage>
        <taxon>Bacteria</taxon>
        <taxon>Bacillati</taxon>
        <taxon>Actinomycetota</taxon>
        <taxon>Actinomycetes</taxon>
        <taxon>Kitasatosporales</taxon>
        <taxon>Streptomycetaceae</taxon>
        <taxon>Streptomyces</taxon>
    </lineage>
</organism>
<name>A0ABP7JUF1_9ACTN</name>
<comment type="caution">
    <text evidence="1">The sequence shown here is derived from an EMBL/GenBank/DDBJ whole genome shotgun (WGS) entry which is preliminary data.</text>
</comment>
<proteinExistence type="predicted"/>
<protein>
    <submittedName>
        <fullName evidence="1">Uncharacterized protein</fullName>
    </submittedName>
</protein>
<dbReference type="RefSeq" id="WP_331267266.1">
    <property type="nucleotide sequence ID" value="NZ_BAAAZA010000004.1"/>
</dbReference>
<gene>
    <name evidence="1" type="ORF">GCM10022207_18170</name>
</gene>
<evidence type="ECO:0000313" key="1">
    <source>
        <dbReference type="EMBL" id="GAA3855180.1"/>
    </source>
</evidence>
<dbReference type="Proteomes" id="UP001501563">
    <property type="component" value="Unassembled WGS sequence"/>
</dbReference>
<dbReference type="EMBL" id="BAAAZA010000004">
    <property type="protein sequence ID" value="GAA3855180.1"/>
    <property type="molecule type" value="Genomic_DNA"/>
</dbReference>
<keyword evidence="2" id="KW-1185">Reference proteome</keyword>
<reference evidence="2" key="1">
    <citation type="journal article" date="2019" name="Int. J. Syst. Evol. Microbiol.">
        <title>The Global Catalogue of Microorganisms (GCM) 10K type strain sequencing project: providing services to taxonomists for standard genome sequencing and annotation.</title>
        <authorList>
            <consortium name="The Broad Institute Genomics Platform"/>
            <consortium name="The Broad Institute Genome Sequencing Center for Infectious Disease"/>
            <person name="Wu L."/>
            <person name="Ma J."/>
        </authorList>
    </citation>
    <scope>NUCLEOTIDE SEQUENCE [LARGE SCALE GENOMIC DNA]</scope>
    <source>
        <strain evidence="2">JCM 16578</strain>
    </source>
</reference>